<evidence type="ECO:0000256" key="4">
    <source>
        <dbReference type="ARBA" id="ARBA00022454"/>
    </source>
</evidence>
<dbReference type="PANTHER" id="PTHR48208">
    <property type="entry name" value="CENTROMERE PROTEIN I"/>
    <property type="match status" value="1"/>
</dbReference>
<evidence type="ECO:0000256" key="5">
    <source>
        <dbReference type="ARBA" id="ARBA00023242"/>
    </source>
</evidence>
<proteinExistence type="inferred from homology"/>
<dbReference type="GO" id="GO:0000939">
    <property type="term" value="C:inner kinetochore"/>
    <property type="evidence" value="ECO:0007669"/>
    <property type="project" value="TreeGrafter"/>
</dbReference>
<dbReference type="OrthoDB" id="6347512at2759"/>
<dbReference type="InterPro" id="IPR012485">
    <property type="entry name" value="CENP-I"/>
</dbReference>
<protein>
    <recommendedName>
        <fullName evidence="9">Centromere protein I</fullName>
    </recommendedName>
</protein>
<dbReference type="GO" id="GO:0000070">
    <property type="term" value="P:mitotic sister chromatid segregation"/>
    <property type="evidence" value="ECO:0007669"/>
    <property type="project" value="TreeGrafter"/>
</dbReference>
<dbReference type="GO" id="GO:0005634">
    <property type="term" value="C:nucleus"/>
    <property type="evidence" value="ECO:0007669"/>
    <property type="project" value="UniProtKB-SubCell"/>
</dbReference>
<keyword evidence="4" id="KW-0158">Chromosome</keyword>
<name>A0A2K0TRX3_9HYPO</name>
<sequence>MSSSAAKEIDALIRDVAAASKLPAKSRMGDIRPTVASLTSLAYENGLLPEALDQLIDLVVAPSHLDQASRNAIVRNLYPVSRVSRDVAIRVIGALGHGALKPSLSIQVALLKWLIMIHHVLETPAVFAQAYSVLFNLLNTAAIRPNLCHLLALITRRKHVRPFRIQALLNLSRQTANDPYLIGLLRVYKDYYPEIILGELVRGRASAFKHPDISWKERLQEVQEAYALQAEKNSQAILDGFRVNRPTGRGRGNRVVPAVHTSHATENSVTLEEVENITGFVQNIDRIELPNQLVAVLADPLLQKLLLLRPNAEAYQRVANWLNSVLQNVVDGDADEAVLWEVLDVVKEFVVQSKVGWSSRRLTYRLSIFKAGADT</sequence>
<organism evidence="7 8">
    <name type="scientific">Trichoderma gamsii</name>
    <dbReference type="NCBI Taxonomy" id="398673"/>
    <lineage>
        <taxon>Eukaryota</taxon>
        <taxon>Fungi</taxon>
        <taxon>Dikarya</taxon>
        <taxon>Ascomycota</taxon>
        <taxon>Pezizomycotina</taxon>
        <taxon>Sordariomycetes</taxon>
        <taxon>Hypocreomycetidae</taxon>
        <taxon>Hypocreales</taxon>
        <taxon>Hypocreaceae</taxon>
        <taxon>Trichoderma</taxon>
    </lineage>
</organism>
<evidence type="ECO:0000256" key="3">
    <source>
        <dbReference type="ARBA" id="ARBA00005470"/>
    </source>
</evidence>
<evidence type="ECO:0000313" key="8">
    <source>
        <dbReference type="Proteomes" id="UP000236546"/>
    </source>
</evidence>
<dbReference type="AlphaFoldDB" id="A0A2K0TRX3"/>
<dbReference type="Pfam" id="PF07778">
    <property type="entry name" value="CENP-I"/>
    <property type="match status" value="1"/>
</dbReference>
<comment type="caution">
    <text evidence="7">The sequence shown here is derived from an EMBL/GenBank/DDBJ whole genome shotgun (WGS) entry which is preliminary data.</text>
</comment>
<evidence type="ECO:0000256" key="1">
    <source>
        <dbReference type="ARBA" id="ARBA00004123"/>
    </source>
</evidence>
<gene>
    <name evidence="7" type="ORF">TGAMA5MH_00563</name>
</gene>
<dbReference type="CDD" id="cd22647">
    <property type="entry name" value="CTF3_NTD_HEAT"/>
    <property type="match status" value="1"/>
</dbReference>
<comment type="similarity">
    <text evidence="3">Belongs to the CENP-I/CTF3 family.</text>
</comment>
<evidence type="ECO:0000256" key="6">
    <source>
        <dbReference type="ARBA" id="ARBA00023328"/>
    </source>
</evidence>
<evidence type="ECO:0000256" key="2">
    <source>
        <dbReference type="ARBA" id="ARBA00004584"/>
    </source>
</evidence>
<dbReference type="Proteomes" id="UP000236546">
    <property type="component" value="Unassembled WGS sequence"/>
</dbReference>
<evidence type="ECO:0008006" key="9">
    <source>
        <dbReference type="Google" id="ProtNLM"/>
    </source>
</evidence>
<accession>A0A2K0TRX3</accession>
<keyword evidence="6" id="KW-0137">Centromere</keyword>
<dbReference type="PANTHER" id="PTHR48208:SF2">
    <property type="entry name" value="CENTROMERE PROTEIN I"/>
    <property type="match status" value="1"/>
</dbReference>
<keyword evidence="5" id="KW-0539">Nucleus</keyword>
<evidence type="ECO:0000313" key="7">
    <source>
        <dbReference type="EMBL" id="PNP48280.1"/>
    </source>
</evidence>
<comment type="subcellular location">
    <subcellularLocation>
        <location evidence="2">Chromosome</location>
        <location evidence="2">Centromere</location>
    </subcellularLocation>
    <subcellularLocation>
        <location evidence="1">Nucleus</location>
    </subcellularLocation>
</comment>
<dbReference type="EMBL" id="MTYH01000009">
    <property type="protein sequence ID" value="PNP48280.1"/>
    <property type="molecule type" value="Genomic_DNA"/>
</dbReference>
<dbReference type="GO" id="GO:0034080">
    <property type="term" value="P:CENP-A containing chromatin assembly"/>
    <property type="evidence" value="ECO:0007669"/>
    <property type="project" value="TreeGrafter"/>
</dbReference>
<reference evidence="7 8" key="1">
    <citation type="submission" date="2017-02" db="EMBL/GenBank/DDBJ databases">
        <title>Genomes of Trichoderma spp. with biocontrol activity.</title>
        <authorList>
            <person name="Gardiner D."/>
            <person name="Kazan K."/>
            <person name="Vos C."/>
            <person name="Harvey P."/>
        </authorList>
    </citation>
    <scope>NUCLEOTIDE SEQUENCE [LARGE SCALE GENOMIC DNA]</scope>
    <source>
        <strain evidence="7 8">A5MH</strain>
    </source>
</reference>